<feature type="transmembrane region" description="Helical" evidence="1">
    <location>
        <begin position="28"/>
        <end position="54"/>
    </location>
</feature>
<accession>A0ABQ5XGZ2</accession>
<keyword evidence="3" id="KW-1185">Reference proteome</keyword>
<dbReference type="EMBL" id="BSOA01000043">
    <property type="protein sequence ID" value="GLQ89803.1"/>
    <property type="molecule type" value="Genomic_DNA"/>
</dbReference>
<evidence type="ECO:0000313" key="3">
    <source>
        <dbReference type="Proteomes" id="UP001156627"/>
    </source>
</evidence>
<evidence type="ECO:0000313" key="2">
    <source>
        <dbReference type="EMBL" id="GLQ89803.1"/>
    </source>
</evidence>
<dbReference type="RefSeq" id="WP_284333240.1">
    <property type="nucleotide sequence ID" value="NZ_BSOA01000043.1"/>
</dbReference>
<keyword evidence="1" id="KW-1133">Transmembrane helix</keyword>
<evidence type="ECO:0000256" key="1">
    <source>
        <dbReference type="SAM" id="Phobius"/>
    </source>
</evidence>
<keyword evidence="1" id="KW-0472">Membrane</keyword>
<proteinExistence type="predicted"/>
<sequence length="142" mass="15846">MSSFALVAHFDLGGPEGSPMQNTSLSLMVIQLVLVAVLSLIGASLVVLIPAMIYRKGMPERREIKWAANFCLFLGILAALGMFDMFLRNGGESGLFALLMLGISAAYWFCLRHWSTRPGLKPKLNPRRVRTHRARMDMISHR</sequence>
<name>A0ABQ5XGZ2_9GAMM</name>
<gene>
    <name evidence="2" type="ORF">GCM10007898_33780</name>
</gene>
<protein>
    <submittedName>
        <fullName evidence="2">Uncharacterized protein</fullName>
    </submittedName>
</protein>
<comment type="caution">
    <text evidence="2">The sequence shown here is derived from an EMBL/GenBank/DDBJ whole genome shotgun (WGS) entry which is preliminary data.</text>
</comment>
<reference evidence="3" key="1">
    <citation type="journal article" date="2019" name="Int. J. Syst. Evol. Microbiol.">
        <title>The Global Catalogue of Microorganisms (GCM) 10K type strain sequencing project: providing services to taxonomists for standard genome sequencing and annotation.</title>
        <authorList>
            <consortium name="The Broad Institute Genomics Platform"/>
            <consortium name="The Broad Institute Genome Sequencing Center for Infectious Disease"/>
            <person name="Wu L."/>
            <person name="Ma J."/>
        </authorList>
    </citation>
    <scope>NUCLEOTIDE SEQUENCE [LARGE SCALE GENOMIC DNA]</scope>
    <source>
        <strain evidence="3">NBRC 111981</strain>
    </source>
</reference>
<dbReference type="Proteomes" id="UP001156627">
    <property type="component" value="Unassembled WGS sequence"/>
</dbReference>
<feature type="transmembrane region" description="Helical" evidence="1">
    <location>
        <begin position="93"/>
        <end position="111"/>
    </location>
</feature>
<feature type="transmembrane region" description="Helical" evidence="1">
    <location>
        <begin position="66"/>
        <end position="87"/>
    </location>
</feature>
<organism evidence="2 3">
    <name type="scientific">Dyella flagellata</name>
    <dbReference type="NCBI Taxonomy" id="1867833"/>
    <lineage>
        <taxon>Bacteria</taxon>
        <taxon>Pseudomonadati</taxon>
        <taxon>Pseudomonadota</taxon>
        <taxon>Gammaproteobacteria</taxon>
        <taxon>Lysobacterales</taxon>
        <taxon>Rhodanobacteraceae</taxon>
        <taxon>Dyella</taxon>
    </lineage>
</organism>
<keyword evidence="1" id="KW-0812">Transmembrane</keyword>